<dbReference type="EMBL" id="CP013928">
    <property type="protein sequence ID" value="AMJ79001.1"/>
    <property type="molecule type" value="Genomic_DNA"/>
</dbReference>
<dbReference type="RefSeq" id="WP_012518824.1">
    <property type="nucleotide sequence ID" value="NZ_CAKMLI010000018.1"/>
</dbReference>
<reference evidence="1 2" key="1">
    <citation type="submission" date="2015-12" db="EMBL/GenBank/DDBJ databases">
        <title>Intraspecies pangenome expansion in the marine bacterium Alteromonas.</title>
        <authorList>
            <person name="Lopez-Perez M."/>
            <person name="Rodriguez-Valera F."/>
        </authorList>
    </citation>
    <scope>NUCLEOTIDE SEQUENCE [LARGE SCALE GENOMIC DNA]</scope>
    <source>
        <strain evidence="1 2">UM8</strain>
    </source>
</reference>
<dbReference type="SUPFAM" id="SSF53474">
    <property type="entry name" value="alpha/beta-Hydrolases"/>
    <property type="match status" value="1"/>
</dbReference>
<dbReference type="Gene3D" id="3.40.50.1820">
    <property type="entry name" value="alpha/beta hydrolase"/>
    <property type="match status" value="1"/>
</dbReference>
<dbReference type="OMA" id="IECAETV"/>
<dbReference type="GO" id="GO:0016787">
    <property type="term" value="F:hydrolase activity"/>
    <property type="evidence" value="ECO:0007669"/>
    <property type="project" value="UniProtKB-KW"/>
</dbReference>
<sequence>MKQRKQYREHWVVALQNADVPVRLTAGMIDPISGAHMMARYKALIPNADVVEVTDIGHYPQIESAELVLESIFGFIED</sequence>
<evidence type="ECO:0000313" key="1">
    <source>
        <dbReference type="EMBL" id="AMJ79001.1"/>
    </source>
</evidence>
<organism evidence="1 2">
    <name type="scientific">Alteromonas mediterranea</name>
    <dbReference type="NCBI Taxonomy" id="314275"/>
    <lineage>
        <taxon>Bacteria</taxon>
        <taxon>Pseudomonadati</taxon>
        <taxon>Pseudomonadota</taxon>
        <taxon>Gammaproteobacteria</taxon>
        <taxon>Alteromonadales</taxon>
        <taxon>Alteromonadaceae</taxon>
        <taxon>Alteromonas/Salinimonas group</taxon>
        <taxon>Alteromonas</taxon>
    </lineage>
</organism>
<keyword evidence="1" id="KW-0378">Hydrolase</keyword>
<gene>
    <name evidence="1" type="ORF">AV942_12210</name>
</gene>
<name>A0AAC8XL61_9ALTE</name>
<dbReference type="AlphaFoldDB" id="A0AAC8XL61"/>
<dbReference type="InterPro" id="IPR029058">
    <property type="entry name" value="AB_hydrolase_fold"/>
</dbReference>
<protein>
    <submittedName>
        <fullName evidence="1">Epoxide hydrolase</fullName>
    </submittedName>
</protein>
<accession>A0AAC8XL61</accession>
<proteinExistence type="predicted"/>
<dbReference type="Proteomes" id="UP000061468">
    <property type="component" value="Chromosome"/>
</dbReference>
<evidence type="ECO:0000313" key="2">
    <source>
        <dbReference type="Proteomes" id="UP000061468"/>
    </source>
</evidence>